<dbReference type="InterPro" id="IPR008915">
    <property type="entry name" value="Peptidase_M50"/>
</dbReference>
<dbReference type="Pfam" id="PF02163">
    <property type="entry name" value="Peptidase_M50"/>
    <property type="match status" value="1"/>
</dbReference>
<comment type="similarity">
    <text evidence="3 11">Belongs to the peptidase M50B family.</text>
</comment>
<dbReference type="InterPro" id="IPR001478">
    <property type="entry name" value="PDZ"/>
</dbReference>
<evidence type="ECO:0000256" key="8">
    <source>
        <dbReference type="ARBA" id="ARBA00022989"/>
    </source>
</evidence>
<name>A0A0G1F8E8_9BACT</name>
<feature type="transmembrane region" description="Helical" evidence="11">
    <location>
        <begin position="314"/>
        <end position="334"/>
    </location>
</feature>
<dbReference type="GO" id="GO:0004222">
    <property type="term" value="F:metalloendopeptidase activity"/>
    <property type="evidence" value="ECO:0007669"/>
    <property type="project" value="InterPro"/>
</dbReference>
<evidence type="ECO:0000256" key="1">
    <source>
        <dbReference type="ARBA" id="ARBA00001947"/>
    </source>
</evidence>
<evidence type="ECO:0000256" key="6">
    <source>
        <dbReference type="ARBA" id="ARBA00022801"/>
    </source>
</evidence>
<dbReference type="InterPro" id="IPR036034">
    <property type="entry name" value="PDZ_sf"/>
</dbReference>
<feature type="transmembrane region" description="Helical" evidence="11">
    <location>
        <begin position="364"/>
        <end position="382"/>
    </location>
</feature>
<dbReference type="InterPro" id="IPR004387">
    <property type="entry name" value="Pept_M50_Zn"/>
</dbReference>
<dbReference type="GO" id="GO:0046872">
    <property type="term" value="F:metal ion binding"/>
    <property type="evidence" value="ECO:0007669"/>
    <property type="project" value="UniProtKB-KW"/>
</dbReference>
<keyword evidence="11" id="KW-0479">Metal-binding</keyword>
<comment type="cofactor">
    <cofactor evidence="1 11">
        <name>Zn(2+)</name>
        <dbReference type="ChEBI" id="CHEBI:29105"/>
    </cofactor>
</comment>
<keyword evidence="9 11" id="KW-0482">Metalloprotease</keyword>
<keyword evidence="10 11" id="KW-0472">Membrane</keyword>
<reference evidence="13 14" key="1">
    <citation type="journal article" date="2015" name="Nature">
        <title>rRNA introns, odd ribosomes, and small enigmatic genomes across a large radiation of phyla.</title>
        <authorList>
            <person name="Brown C.T."/>
            <person name="Hug L.A."/>
            <person name="Thomas B.C."/>
            <person name="Sharon I."/>
            <person name="Castelle C.J."/>
            <person name="Singh A."/>
            <person name="Wilkins M.J."/>
            <person name="Williams K.H."/>
            <person name="Banfield J.F."/>
        </authorList>
    </citation>
    <scope>NUCLEOTIDE SEQUENCE [LARGE SCALE GENOMIC DNA]</scope>
</reference>
<evidence type="ECO:0000313" key="14">
    <source>
        <dbReference type="Proteomes" id="UP000034810"/>
    </source>
</evidence>
<dbReference type="NCBIfam" id="TIGR00054">
    <property type="entry name" value="RIP metalloprotease RseP"/>
    <property type="match status" value="1"/>
</dbReference>
<proteinExistence type="inferred from homology"/>
<feature type="transmembrane region" description="Helical" evidence="11">
    <location>
        <begin position="6"/>
        <end position="26"/>
    </location>
</feature>
<evidence type="ECO:0000256" key="11">
    <source>
        <dbReference type="RuleBase" id="RU362031"/>
    </source>
</evidence>
<dbReference type="Proteomes" id="UP000034810">
    <property type="component" value="Unassembled WGS sequence"/>
</dbReference>
<dbReference type="EMBL" id="LCFA01000001">
    <property type="protein sequence ID" value="KKS83098.1"/>
    <property type="molecule type" value="Genomic_DNA"/>
</dbReference>
<keyword evidence="8 11" id="KW-1133">Transmembrane helix</keyword>
<evidence type="ECO:0000256" key="4">
    <source>
        <dbReference type="ARBA" id="ARBA00022670"/>
    </source>
</evidence>
<feature type="transmembrane region" description="Helical" evidence="11">
    <location>
        <begin position="271"/>
        <end position="293"/>
    </location>
</feature>
<keyword evidence="7 11" id="KW-0862">Zinc</keyword>
<evidence type="ECO:0000256" key="10">
    <source>
        <dbReference type="ARBA" id="ARBA00023136"/>
    </source>
</evidence>
<feature type="domain" description="PDZ" evidence="12">
    <location>
        <begin position="156"/>
        <end position="223"/>
    </location>
</feature>
<accession>A0A0G1F8E8</accession>
<comment type="caution">
    <text evidence="13">The sequence shown here is derived from an EMBL/GenBank/DDBJ whole genome shotgun (WGS) entry which is preliminary data.</text>
</comment>
<comment type="subcellular location">
    <subcellularLocation>
        <location evidence="2">Membrane</location>
        <topology evidence="2">Multi-pass membrane protein</topology>
    </subcellularLocation>
</comment>
<organism evidence="13 14">
    <name type="scientific">Candidatus Wolfebacteria bacterium GW2011_GWC1_43_10</name>
    <dbReference type="NCBI Taxonomy" id="1619011"/>
    <lineage>
        <taxon>Bacteria</taxon>
        <taxon>Candidatus Wolfeibacteriota</taxon>
    </lineage>
</organism>
<evidence type="ECO:0000256" key="9">
    <source>
        <dbReference type="ARBA" id="ARBA00023049"/>
    </source>
</evidence>
<dbReference type="PANTHER" id="PTHR42837">
    <property type="entry name" value="REGULATOR OF SIGMA-E PROTEASE RSEP"/>
    <property type="match status" value="1"/>
</dbReference>
<protein>
    <recommendedName>
        <fullName evidence="11">Zinc metalloprotease</fullName>
        <ecNumber evidence="11">3.4.24.-</ecNumber>
    </recommendedName>
</protein>
<dbReference type="SMART" id="SM00228">
    <property type="entry name" value="PDZ"/>
    <property type="match status" value="1"/>
</dbReference>
<evidence type="ECO:0000313" key="13">
    <source>
        <dbReference type="EMBL" id="KKS83098.1"/>
    </source>
</evidence>
<evidence type="ECO:0000256" key="2">
    <source>
        <dbReference type="ARBA" id="ARBA00004141"/>
    </source>
</evidence>
<keyword evidence="6 11" id="KW-0378">Hydrolase</keyword>
<dbReference type="EC" id="3.4.24.-" evidence="11"/>
<gene>
    <name evidence="13" type="ORF">UV58_C0001G0025</name>
</gene>
<evidence type="ECO:0000256" key="5">
    <source>
        <dbReference type="ARBA" id="ARBA00022692"/>
    </source>
</evidence>
<sequence>MFVDIIIFIVVLAVLILVHEWGHFLAARRTGMKVDEFGIGFPPRLWSWQRGETLWSINVIPLGGFVKIAGEDGTDADLCGLNADRRGQNTAVEITVEEKEISVTTDGEVMEKDVFVEEKFFPTKEASGKSGYFSDKPIWQRAIVLSAGVLMNFVLGWLLLSIVFSFGTANIVLISDVAANSPAELAGIVAGDRILGFPDIDSFTDFVNRNKGQEISFTVEGGGGEKEIKLVPRKEIPPGQGAIGVALVMGGVQKIPWYQSIWEALKTSVEIFGFIFVMLFRLIAGFFGGENLFGYLSGPIGIYRATTQAAGLGIIYLLNLTALISLNLAALNIFPFPALDGGRVIFLAIEKIKGSPVSLKIQQIVNGVGFALMILLLVVVSVKDVLKLLV</sequence>
<dbReference type="AlphaFoldDB" id="A0A0G1F8E8"/>
<dbReference type="GO" id="GO:0006508">
    <property type="term" value="P:proteolysis"/>
    <property type="evidence" value="ECO:0007669"/>
    <property type="project" value="UniProtKB-KW"/>
</dbReference>
<evidence type="ECO:0000259" key="12">
    <source>
        <dbReference type="SMART" id="SM00228"/>
    </source>
</evidence>
<keyword evidence="5 11" id="KW-0812">Transmembrane</keyword>
<dbReference type="PANTHER" id="PTHR42837:SF2">
    <property type="entry name" value="MEMBRANE METALLOPROTEASE ARASP2, CHLOROPLASTIC-RELATED"/>
    <property type="match status" value="1"/>
</dbReference>
<dbReference type="GO" id="GO:0016020">
    <property type="term" value="C:membrane"/>
    <property type="evidence" value="ECO:0007669"/>
    <property type="project" value="UniProtKB-SubCell"/>
</dbReference>
<dbReference type="Gene3D" id="2.30.42.10">
    <property type="match status" value="1"/>
</dbReference>
<dbReference type="SUPFAM" id="SSF50156">
    <property type="entry name" value="PDZ domain-like"/>
    <property type="match status" value="1"/>
</dbReference>
<evidence type="ECO:0000256" key="3">
    <source>
        <dbReference type="ARBA" id="ARBA00007931"/>
    </source>
</evidence>
<keyword evidence="4" id="KW-0645">Protease</keyword>
<dbReference type="CDD" id="cd06163">
    <property type="entry name" value="S2P-M50_PDZ_RseP-like"/>
    <property type="match status" value="1"/>
</dbReference>
<evidence type="ECO:0000256" key="7">
    <source>
        <dbReference type="ARBA" id="ARBA00022833"/>
    </source>
</evidence>
<feature type="transmembrane region" description="Helical" evidence="11">
    <location>
        <begin position="142"/>
        <end position="166"/>
    </location>
</feature>